<sequence length="86" mass="9975">MSKWNDWAITTKFPPIKPGYGMNCRTDYKIDVVFKVRTGKGYWRGSKYLYVCNNNTIYLLGSDAGIHHVTEELPSNLEAKVREYKP</sequence>
<dbReference type="Proteomes" id="UP000283512">
    <property type="component" value="Unassembled WGS sequence"/>
</dbReference>
<accession>A0A414YFG7</accession>
<evidence type="ECO:0000313" key="1">
    <source>
        <dbReference type="EMBL" id="RHH84979.1"/>
    </source>
</evidence>
<evidence type="ECO:0000313" key="2">
    <source>
        <dbReference type="Proteomes" id="UP000283512"/>
    </source>
</evidence>
<name>A0A414YFG7_9BACE</name>
<organism evidence="1 2">
    <name type="scientific">Bacteroides caccae</name>
    <dbReference type="NCBI Taxonomy" id="47678"/>
    <lineage>
        <taxon>Bacteria</taxon>
        <taxon>Pseudomonadati</taxon>
        <taxon>Bacteroidota</taxon>
        <taxon>Bacteroidia</taxon>
        <taxon>Bacteroidales</taxon>
        <taxon>Bacteroidaceae</taxon>
        <taxon>Bacteroides</taxon>
    </lineage>
</organism>
<dbReference type="EMBL" id="QRKD01000040">
    <property type="protein sequence ID" value="RHH84979.1"/>
    <property type="molecule type" value="Genomic_DNA"/>
</dbReference>
<reference evidence="1 2" key="1">
    <citation type="submission" date="2018-08" db="EMBL/GenBank/DDBJ databases">
        <title>A genome reference for cultivated species of the human gut microbiota.</title>
        <authorList>
            <person name="Zou Y."/>
            <person name="Xue W."/>
            <person name="Luo G."/>
        </authorList>
    </citation>
    <scope>NUCLEOTIDE SEQUENCE [LARGE SCALE GENOMIC DNA]</scope>
    <source>
        <strain evidence="1 2">AM16-49B</strain>
    </source>
</reference>
<proteinExistence type="predicted"/>
<protein>
    <submittedName>
        <fullName evidence="1">Uncharacterized protein</fullName>
    </submittedName>
</protein>
<gene>
    <name evidence="1" type="ORF">DW190_20525</name>
</gene>
<comment type="caution">
    <text evidence="1">The sequence shown here is derived from an EMBL/GenBank/DDBJ whole genome shotgun (WGS) entry which is preliminary data.</text>
</comment>
<dbReference type="RefSeq" id="WP_008777311.1">
    <property type="nucleotide sequence ID" value="NZ_QRKD01000040.1"/>
</dbReference>
<dbReference type="AlphaFoldDB" id="A0A414YFG7"/>